<feature type="domain" description="HTH hxlR-type" evidence="4">
    <location>
        <begin position="13"/>
        <end position="111"/>
    </location>
</feature>
<dbReference type="InterPro" id="IPR036390">
    <property type="entry name" value="WH_DNA-bd_sf"/>
</dbReference>
<dbReference type="Gene3D" id="1.10.10.10">
    <property type="entry name" value="Winged helix-like DNA-binding domain superfamily/Winged helix DNA-binding domain"/>
    <property type="match status" value="1"/>
</dbReference>
<dbReference type="PROSITE" id="PS51118">
    <property type="entry name" value="HTH_HXLR"/>
    <property type="match status" value="1"/>
</dbReference>
<organism evidence="5 6">
    <name type="scientific">Streptomyces chartreusis</name>
    <dbReference type="NCBI Taxonomy" id="1969"/>
    <lineage>
        <taxon>Bacteria</taxon>
        <taxon>Bacillati</taxon>
        <taxon>Actinomycetota</taxon>
        <taxon>Actinomycetes</taxon>
        <taxon>Kitasatosporales</taxon>
        <taxon>Streptomycetaceae</taxon>
        <taxon>Streptomyces</taxon>
    </lineage>
</organism>
<dbReference type="PANTHER" id="PTHR33204:SF39">
    <property type="entry name" value="TRANSCRIPTIONAL REGULATORY PROTEIN"/>
    <property type="match status" value="1"/>
</dbReference>
<keyword evidence="6" id="KW-1185">Reference proteome</keyword>
<accession>A0A7I0NSN1</accession>
<name>A0A7I0NSN1_STRCX</name>
<dbReference type="AlphaFoldDB" id="A0A7I0NSN1"/>
<dbReference type="Proteomes" id="UP000509418">
    <property type="component" value="Chromosome"/>
</dbReference>
<dbReference type="PANTHER" id="PTHR33204">
    <property type="entry name" value="TRANSCRIPTIONAL REGULATOR, MARR FAMILY"/>
    <property type="match status" value="1"/>
</dbReference>
<dbReference type="InterPro" id="IPR036388">
    <property type="entry name" value="WH-like_DNA-bd_sf"/>
</dbReference>
<sequence length="121" mass="13159">MHLSKTNPYSAACPGRPLIDLIGAKWTILVVGCLTRGPQRFGELAAELEGVTPKALTQTLRQLERNGLVLRTVHPVIPPHVEYELTPLGRTLLGPVEALLGWTDAHIELCSAAQRAYDADV</sequence>
<dbReference type="RefSeq" id="WP_125529759.1">
    <property type="nucleotide sequence ID" value="NZ_CBDRGH010000051.1"/>
</dbReference>
<evidence type="ECO:0000256" key="2">
    <source>
        <dbReference type="ARBA" id="ARBA00023125"/>
    </source>
</evidence>
<reference evidence="5 6" key="1">
    <citation type="submission" date="2020-06" db="EMBL/GenBank/DDBJ databases">
        <title>Genome mining for natural products.</title>
        <authorList>
            <person name="Zhang B."/>
            <person name="Shi J."/>
            <person name="Ge H."/>
        </authorList>
    </citation>
    <scope>NUCLEOTIDE SEQUENCE [LARGE SCALE GENOMIC DNA]</scope>
    <source>
        <strain evidence="5 6">NA02069</strain>
    </source>
</reference>
<dbReference type="GO" id="GO:0003677">
    <property type="term" value="F:DNA binding"/>
    <property type="evidence" value="ECO:0007669"/>
    <property type="project" value="UniProtKB-KW"/>
</dbReference>
<gene>
    <name evidence="5" type="ORF">HUT05_00910</name>
</gene>
<dbReference type="SUPFAM" id="SSF46785">
    <property type="entry name" value="Winged helix' DNA-binding domain"/>
    <property type="match status" value="1"/>
</dbReference>
<dbReference type="EMBL" id="CP056041">
    <property type="protein sequence ID" value="QKZ16074.1"/>
    <property type="molecule type" value="Genomic_DNA"/>
</dbReference>
<keyword evidence="1" id="KW-0805">Transcription regulation</keyword>
<evidence type="ECO:0000313" key="5">
    <source>
        <dbReference type="EMBL" id="QKZ16074.1"/>
    </source>
</evidence>
<keyword evidence="3" id="KW-0804">Transcription</keyword>
<evidence type="ECO:0000313" key="6">
    <source>
        <dbReference type="Proteomes" id="UP000509418"/>
    </source>
</evidence>
<keyword evidence="2" id="KW-0238">DNA-binding</keyword>
<dbReference type="InterPro" id="IPR002577">
    <property type="entry name" value="HTH_HxlR"/>
</dbReference>
<protein>
    <submittedName>
        <fullName evidence="5">Helix-turn-helix transcriptional regulator</fullName>
    </submittedName>
</protein>
<dbReference type="InterPro" id="IPR011991">
    <property type="entry name" value="ArsR-like_HTH"/>
</dbReference>
<dbReference type="CDD" id="cd00090">
    <property type="entry name" value="HTH_ARSR"/>
    <property type="match status" value="1"/>
</dbReference>
<evidence type="ECO:0000259" key="4">
    <source>
        <dbReference type="PROSITE" id="PS51118"/>
    </source>
</evidence>
<evidence type="ECO:0000256" key="3">
    <source>
        <dbReference type="ARBA" id="ARBA00023163"/>
    </source>
</evidence>
<evidence type="ECO:0000256" key="1">
    <source>
        <dbReference type="ARBA" id="ARBA00023015"/>
    </source>
</evidence>
<dbReference type="Pfam" id="PF01638">
    <property type="entry name" value="HxlR"/>
    <property type="match status" value="1"/>
</dbReference>
<proteinExistence type="predicted"/>